<evidence type="ECO:0000313" key="2">
    <source>
        <dbReference type="EMBL" id="TCM84367.1"/>
    </source>
</evidence>
<organism evidence="2 3">
    <name type="scientific">Rhodovulum steppense</name>
    <dbReference type="NCBI Taxonomy" id="540251"/>
    <lineage>
        <taxon>Bacteria</taxon>
        <taxon>Pseudomonadati</taxon>
        <taxon>Pseudomonadota</taxon>
        <taxon>Alphaproteobacteria</taxon>
        <taxon>Rhodobacterales</taxon>
        <taxon>Paracoccaceae</taxon>
        <taxon>Rhodovulum</taxon>
    </lineage>
</organism>
<proteinExistence type="predicted"/>
<comment type="caution">
    <text evidence="2">The sequence shown here is derived from an EMBL/GenBank/DDBJ whole genome shotgun (WGS) entry which is preliminary data.</text>
</comment>
<evidence type="ECO:0000259" key="1">
    <source>
        <dbReference type="Pfam" id="PF06568"/>
    </source>
</evidence>
<accession>A0A4R1YU39</accession>
<gene>
    <name evidence="2" type="ORF">EV216_1123</name>
</gene>
<dbReference type="AlphaFoldDB" id="A0A4R1YU39"/>
<evidence type="ECO:0000313" key="3">
    <source>
        <dbReference type="Proteomes" id="UP000295277"/>
    </source>
</evidence>
<keyword evidence="3" id="KW-1185">Reference proteome</keyword>
<reference evidence="2 3" key="1">
    <citation type="submission" date="2019-03" db="EMBL/GenBank/DDBJ databases">
        <title>Genomic Encyclopedia of Type Strains, Phase IV (KMG-IV): sequencing the most valuable type-strain genomes for metagenomic binning, comparative biology and taxonomic classification.</title>
        <authorList>
            <person name="Goeker M."/>
        </authorList>
    </citation>
    <scope>NUCLEOTIDE SEQUENCE [LARGE SCALE GENOMIC DNA]</scope>
    <source>
        <strain evidence="2 3">DSM 21153</strain>
    </source>
</reference>
<dbReference type="EMBL" id="SLVM01000012">
    <property type="protein sequence ID" value="TCM84367.1"/>
    <property type="molecule type" value="Genomic_DNA"/>
</dbReference>
<dbReference type="Pfam" id="PF06568">
    <property type="entry name" value="YjiS-like"/>
    <property type="match status" value="1"/>
</dbReference>
<sequence length="72" mass="8211">MAHIGTDTIRGVRLPALRGLLRRIGLGLCAARQRHRLAELDDTMLRDIGLTRDEALAEARRPVWDVPQTWLR</sequence>
<dbReference type="OrthoDB" id="8096613at2"/>
<feature type="domain" description="YjiS-like" evidence="1">
    <location>
        <begin position="30"/>
        <end position="55"/>
    </location>
</feature>
<dbReference type="InterPro" id="IPR009506">
    <property type="entry name" value="YjiS-like"/>
</dbReference>
<dbReference type="Proteomes" id="UP000295277">
    <property type="component" value="Unassembled WGS sequence"/>
</dbReference>
<name>A0A4R1YU39_9RHOB</name>
<dbReference type="RefSeq" id="WP_132694917.1">
    <property type="nucleotide sequence ID" value="NZ_SLVM01000012.1"/>
</dbReference>
<protein>
    <submittedName>
        <fullName evidence="2">Uncharacterized protein YjiS (DUF1127 family)</fullName>
    </submittedName>
</protein>